<keyword evidence="9" id="KW-1006">Bacterial flagellum protein export</keyword>
<feature type="region of interest" description="Disordered" evidence="10">
    <location>
        <begin position="253"/>
        <end position="306"/>
    </location>
</feature>
<evidence type="ECO:0000256" key="9">
    <source>
        <dbReference type="ARBA" id="ARBA00023225"/>
    </source>
</evidence>
<dbReference type="GO" id="GO:0015031">
    <property type="term" value="P:protein transport"/>
    <property type="evidence" value="ECO:0007669"/>
    <property type="project" value="UniProtKB-KW"/>
</dbReference>
<keyword evidence="12" id="KW-0969">Cilium</keyword>
<dbReference type="OrthoDB" id="8480773at2"/>
<proteinExistence type="inferred from homology"/>
<dbReference type="RefSeq" id="WP_136861381.1">
    <property type="nucleotide sequence ID" value="NZ_SWCJ01000001.1"/>
</dbReference>
<keyword evidence="7" id="KW-1005">Bacterial flagellum biogenesis</keyword>
<dbReference type="PRINTS" id="PR01003">
    <property type="entry name" value="FLGFLIH"/>
</dbReference>
<evidence type="ECO:0000256" key="2">
    <source>
        <dbReference type="ARBA" id="ARBA00004496"/>
    </source>
</evidence>
<dbReference type="Proteomes" id="UP000305675">
    <property type="component" value="Unassembled WGS sequence"/>
</dbReference>
<evidence type="ECO:0000259" key="11">
    <source>
        <dbReference type="Pfam" id="PF02108"/>
    </source>
</evidence>
<protein>
    <recommendedName>
        <fullName evidence="4">Flagellar assembly protein FliH</fullName>
    </recommendedName>
</protein>
<evidence type="ECO:0000256" key="1">
    <source>
        <dbReference type="ARBA" id="ARBA00003041"/>
    </source>
</evidence>
<evidence type="ECO:0000256" key="7">
    <source>
        <dbReference type="ARBA" id="ARBA00022795"/>
    </source>
</evidence>
<dbReference type="InterPro" id="IPR051472">
    <property type="entry name" value="T3SS_Stator/FliH"/>
</dbReference>
<keyword evidence="13" id="KW-1185">Reference proteome</keyword>
<keyword evidence="12" id="KW-0966">Cell projection</keyword>
<feature type="domain" description="Flagellar assembly protein FliH/Type III secretion system HrpE" evidence="11">
    <location>
        <begin position="122"/>
        <end position="248"/>
    </location>
</feature>
<dbReference type="GO" id="GO:0003774">
    <property type="term" value="F:cytoskeletal motor activity"/>
    <property type="evidence" value="ECO:0007669"/>
    <property type="project" value="InterPro"/>
</dbReference>
<comment type="subcellular location">
    <subcellularLocation>
        <location evidence="2">Cytoplasm</location>
    </subcellularLocation>
</comment>
<comment type="similarity">
    <text evidence="3">Belongs to the FliH family.</text>
</comment>
<keyword evidence="6" id="KW-0963">Cytoplasm</keyword>
<gene>
    <name evidence="12" type="ORF">FCL42_00270</name>
</gene>
<evidence type="ECO:0000256" key="3">
    <source>
        <dbReference type="ARBA" id="ARBA00006602"/>
    </source>
</evidence>
<evidence type="ECO:0000313" key="13">
    <source>
        <dbReference type="Proteomes" id="UP000305675"/>
    </source>
</evidence>
<keyword evidence="5" id="KW-0813">Transport</keyword>
<comment type="caution">
    <text evidence="12">The sequence shown here is derived from an EMBL/GenBank/DDBJ whole genome shotgun (WGS) entry which is preliminary data.</text>
</comment>
<reference evidence="12 13" key="1">
    <citation type="submission" date="2019-04" db="EMBL/GenBank/DDBJ databases">
        <authorList>
            <person name="Hwang J.C."/>
        </authorList>
    </citation>
    <scope>NUCLEOTIDE SEQUENCE [LARGE SCALE GENOMIC DNA]</scope>
    <source>
        <strain evidence="12 13">IMCC35002</strain>
    </source>
</reference>
<dbReference type="AlphaFoldDB" id="A0A4U1BRJ9"/>
<dbReference type="PANTHER" id="PTHR34982:SF1">
    <property type="entry name" value="FLAGELLAR ASSEMBLY PROTEIN FLIH"/>
    <property type="match status" value="1"/>
</dbReference>
<comment type="function">
    <text evidence="1">Needed for flagellar regrowth and assembly.</text>
</comment>
<keyword evidence="12" id="KW-0282">Flagellum</keyword>
<accession>A0A4U1BRJ9</accession>
<evidence type="ECO:0000313" key="12">
    <source>
        <dbReference type="EMBL" id="TKB58233.1"/>
    </source>
</evidence>
<sequence length="306" mass="33680">MSRDLHRPFALDSVSSELAEHWDLPDIGDDSNEPEVNAVNRQRPVEPEPEETEEAPQPLTLAEIEAIQEEARQEGFDQGKADGHQQGLEQGRLKGLEEGHQQGFEQGLEQGLAEGKVRIDAKVAQWQSLLAELVAPLKAVDDQIEHELVELSVQLAKAVIACEVKTQPEPLLVALRQGMDALPSKGQQVVIETNAEDLELIQQSFGEQELTRRDWQLQLEPSLSRGSLRLVTSRSQVEMDLATRMETVLQGFLARPRDPVSEPPYPEFSPEPVSQEANAPESASAEVVPDTPASTDTADAESKPEA</sequence>
<dbReference type="GO" id="GO:0044781">
    <property type="term" value="P:bacterial-type flagellum organization"/>
    <property type="evidence" value="ECO:0007669"/>
    <property type="project" value="UniProtKB-KW"/>
</dbReference>
<evidence type="ECO:0000256" key="8">
    <source>
        <dbReference type="ARBA" id="ARBA00022927"/>
    </source>
</evidence>
<keyword evidence="8" id="KW-0653">Protein transport</keyword>
<dbReference type="GO" id="GO:0005829">
    <property type="term" value="C:cytosol"/>
    <property type="evidence" value="ECO:0007669"/>
    <property type="project" value="TreeGrafter"/>
</dbReference>
<evidence type="ECO:0000256" key="6">
    <source>
        <dbReference type="ARBA" id="ARBA00022490"/>
    </source>
</evidence>
<organism evidence="12 13">
    <name type="scientific">Ferrimonas aestuarii</name>
    <dbReference type="NCBI Taxonomy" id="2569539"/>
    <lineage>
        <taxon>Bacteria</taxon>
        <taxon>Pseudomonadati</taxon>
        <taxon>Pseudomonadota</taxon>
        <taxon>Gammaproteobacteria</taxon>
        <taxon>Alteromonadales</taxon>
        <taxon>Ferrimonadaceae</taxon>
        <taxon>Ferrimonas</taxon>
    </lineage>
</organism>
<dbReference type="InterPro" id="IPR018035">
    <property type="entry name" value="Flagellar_FliH/T3SS_HrpE"/>
</dbReference>
<dbReference type="Pfam" id="PF02108">
    <property type="entry name" value="FliH"/>
    <property type="match status" value="1"/>
</dbReference>
<feature type="region of interest" description="Disordered" evidence="10">
    <location>
        <begin position="21"/>
        <end position="59"/>
    </location>
</feature>
<evidence type="ECO:0000256" key="4">
    <source>
        <dbReference type="ARBA" id="ARBA00016507"/>
    </source>
</evidence>
<name>A0A4U1BRJ9_9GAMM</name>
<dbReference type="GO" id="GO:0071973">
    <property type="term" value="P:bacterial-type flagellum-dependent cell motility"/>
    <property type="evidence" value="ECO:0007669"/>
    <property type="project" value="InterPro"/>
</dbReference>
<dbReference type="GO" id="GO:0009288">
    <property type="term" value="C:bacterial-type flagellum"/>
    <property type="evidence" value="ECO:0007669"/>
    <property type="project" value="InterPro"/>
</dbReference>
<dbReference type="NCBIfam" id="NF004270">
    <property type="entry name" value="PRK05687.2-1"/>
    <property type="match status" value="1"/>
</dbReference>
<dbReference type="PANTHER" id="PTHR34982">
    <property type="entry name" value="YOP PROTEINS TRANSLOCATION PROTEIN L"/>
    <property type="match status" value="1"/>
</dbReference>
<evidence type="ECO:0000256" key="5">
    <source>
        <dbReference type="ARBA" id="ARBA00022448"/>
    </source>
</evidence>
<dbReference type="EMBL" id="SWCJ01000001">
    <property type="protein sequence ID" value="TKB58233.1"/>
    <property type="molecule type" value="Genomic_DNA"/>
</dbReference>
<evidence type="ECO:0000256" key="10">
    <source>
        <dbReference type="SAM" id="MobiDB-lite"/>
    </source>
</evidence>
<dbReference type="InterPro" id="IPR000563">
    <property type="entry name" value="Flag_FliH"/>
</dbReference>